<dbReference type="SUPFAM" id="SSF49899">
    <property type="entry name" value="Concanavalin A-like lectins/glucanases"/>
    <property type="match status" value="1"/>
</dbReference>
<proteinExistence type="inferred from homology"/>
<dbReference type="GO" id="GO:0005987">
    <property type="term" value="P:sucrose catabolic process"/>
    <property type="evidence" value="ECO:0007669"/>
    <property type="project" value="TreeGrafter"/>
</dbReference>
<evidence type="ECO:0000313" key="9">
    <source>
        <dbReference type="Proteomes" id="UP000617628"/>
    </source>
</evidence>
<dbReference type="GO" id="GO:0005737">
    <property type="term" value="C:cytoplasm"/>
    <property type="evidence" value="ECO:0007669"/>
    <property type="project" value="TreeGrafter"/>
</dbReference>
<dbReference type="InterPro" id="IPR013148">
    <property type="entry name" value="Glyco_hydro_32_N"/>
</dbReference>
<evidence type="ECO:0000256" key="4">
    <source>
        <dbReference type="RuleBase" id="RU362110"/>
    </source>
</evidence>
<dbReference type="PANTHER" id="PTHR42800:SF1">
    <property type="entry name" value="EXOINULINASE INUD (AFU_ORTHOLOGUE AFUA_5G00480)"/>
    <property type="match status" value="1"/>
</dbReference>
<evidence type="ECO:0000256" key="1">
    <source>
        <dbReference type="ARBA" id="ARBA00009902"/>
    </source>
</evidence>
<feature type="domain" description="Glycosyl hydrolase family 32 N-terminal" evidence="6">
    <location>
        <begin position="125"/>
        <end position="404"/>
    </location>
</feature>
<dbReference type="InterPro" id="IPR023296">
    <property type="entry name" value="Glyco_hydro_beta-prop_sf"/>
</dbReference>
<dbReference type="SMART" id="SM00640">
    <property type="entry name" value="Glyco_32"/>
    <property type="match status" value="1"/>
</dbReference>
<keyword evidence="5" id="KW-0732">Signal</keyword>
<evidence type="ECO:0000259" key="6">
    <source>
        <dbReference type="Pfam" id="PF00251"/>
    </source>
</evidence>
<dbReference type="Pfam" id="PF00251">
    <property type="entry name" value="Glyco_hydro_32N"/>
    <property type="match status" value="1"/>
</dbReference>
<name>A0A934RT37_9BACT</name>
<reference evidence="8" key="1">
    <citation type="submission" date="2021-01" db="EMBL/GenBank/DDBJ databases">
        <title>Modified the classification status of verrucomicrobia.</title>
        <authorList>
            <person name="Feng X."/>
        </authorList>
    </citation>
    <scope>NUCLEOTIDE SEQUENCE</scope>
    <source>
        <strain evidence="8">KCTC 13126</strain>
    </source>
</reference>
<dbReference type="Pfam" id="PF08244">
    <property type="entry name" value="Glyco_hydro_32C"/>
    <property type="match status" value="1"/>
</dbReference>
<feature type="domain" description="Glycosyl hydrolase family 32 C-terminal" evidence="7">
    <location>
        <begin position="478"/>
        <end position="550"/>
    </location>
</feature>
<evidence type="ECO:0000256" key="5">
    <source>
        <dbReference type="SAM" id="SignalP"/>
    </source>
</evidence>
<feature type="signal peptide" evidence="5">
    <location>
        <begin position="1"/>
        <end position="25"/>
    </location>
</feature>
<comment type="similarity">
    <text evidence="1 4">Belongs to the glycosyl hydrolase 32 family.</text>
</comment>
<dbReference type="InterPro" id="IPR013189">
    <property type="entry name" value="Glyco_hydro_32_C"/>
</dbReference>
<evidence type="ECO:0000256" key="2">
    <source>
        <dbReference type="ARBA" id="ARBA00022801"/>
    </source>
</evidence>
<dbReference type="Gene3D" id="2.115.10.20">
    <property type="entry name" value="Glycosyl hydrolase domain, family 43"/>
    <property type="match status" value="1"/>
</dbReference>
<keyword evidence="3 4" id="KW-0326">Glycosidase</keyword>
<dbReference type="Proteomes" id="UP000617628">
    <property type="component" value="Unassembled WGS sequence"/>
</dbReference>
<dbReference type="Gene3D" id="2.60.120.560">
    <property type="entry name" value="Exo-inulinase, domain 1"/>
    <property type="match status" value="1"/>
</dbReference>
<dbReference type="GO" id="GO:0004575">
    <property type="term" value="F:sucrose alpha-glucosidase activity"/>
    <property type="evidence" value="ECO:0007669"/>
    <property type="project" value="TreeGrafter"/>
</dbReference>
<accession>A0A934RT37</accession>
<evidence type="ECO:0000259" key="7">
    <source>
        <dbReference type="Pfam" id="PF08244"/>
    </source>
</evidence>
<keyword evidence="2 4" id="KW-0378">Hydrolase</keyword>
<comment type="caution">
    <text evidence="8">The sequence shown here is derived from an EMBL/GenBank/DDBJ whole genome shotgun (WGS) entry which is preliminary data.</text>
</comment>
<dbReference type="SUPFAM" id="SSF75005">
    <property type="entry name" value="Arabinanase/levansucrase/invertase"/>
    <property type="match status" value="1"/>
</dbReference>
<protein>
    <submittedName>
        <fullName evidence="8">Glycoside hydrolase family 32 protein</fullName>
    </submittedName>
</protein>
<dbReference type="EMBL" id="JAENIL010000005">
    <property type="protein sequence ID" value="MBK1875938.1"/>
    <property type="molecule type" value="Genomic_DNA"/>
</dbReference>
<sequence>MKKRPLSRTLSIVTLVAIHVCNAVGQASFTHEIDNRYLNLPIDNERGTQRVRLEADGERIAEFDIQIGSEKPDFWVPHDLSNHQGKTLEIILSKPLQGEDAKPYLSDQIHNAETVYQESLRPQLHFTAKRGWLNDPNGLVYQDGVYHLYYQHNPYGWNWGNMHWGHAVSEDLIHWKELPIALSPPAYNDNAYSGAAVIDHHNTSGFGTNGEAPLVVAYTSTGRGECIAYSLDGGLTFAQYEGNPVITHAGRDPKIFWYEPGQHWVMVLYDETDRTNERGFKYSDRALQIYTSSDLKEWEYQSQVHGFFECPELFELPVDGDPNNMKWVMYGGNGQYRLGSFDGKVFTPETDKKLFFKGKFHASQTYNDTPDGRRIQVAWGRGMKSPGMPFNQIMLFPTELKLVTYEDGILMLPTPISEIEKLHTKQHTWSERVLDKDNTLDTGIQSRTLHIKAEFELLGDFEFGLEINGYKIRYDAMDYKIQDSYLRPIDNKIKLEIIVDRTSIEIFGNDGRAYITANHIAQEDNLHLKVFSSSPFWSNKAQSLLDKLEVYEMSSIWEER</sequence>
<dbReference type="RefSeq" id="WP_200354154.1">
    <property type="nucleotide sequence ID" value="NZ_JAENIL010000005.1"/>
</dbReference>
<feature type="chain" id="PRO_5036853052" evidence="5">
    <location>
        <begin position="26"/>
        <end position="560"/>
    </location>
</feature>
<evidence type="ECO:0000256" key="3">
    <source>
        <dbReference type="ARBA" id="ARBA00023295"/>
    </source>
</evidence>
<dbReference type="CDD" id="cd18622">
    <property type="entry name" value="GH32_Inu-like"/>
    <property type="match status" value="1"/>
</dbReference>
<evidence type="ECO:0000313" key="8">
    <source>
        <dbReference type="EMBL" id="MBK1875938.1"/>
    </source>
</evidence>
<organism evidence="8 9">
    <name type="scientific">Pelagicoccus mobilis</name>
    <dbReference type="NCBI Taxonomy" id="415221"/>
    <lineage>
        <taxon>Bacteria</taxon>
        <taxon>Pseudomonadati</taxon>
        <taxon>Verrucomicrobiota</taxon>
        <taxon>Opitutia</taxon>
        <taxon>Puniceicoccales</taxon>
        <taxon>Pelagicoccaceae</taxon>
        <taxon>Pelagicoccus</taxon>
    </lineage>
</organism>
<dbReference type="InterPro" id="IPR001362">
    <property type="entry name" value="Glyco_hydro_32"/>
</dbReference>
<dbReference type="AlphaFoldDB" id="A0A934RT37"/>
<dbReference type="InterPro" id="IPR013320">
    <property type="entry name" value="ConA-like_dom_sf"/>
</dbReference>
<gene>
    <name evidence="8" type="ORF">JIN87_03600</name>
</gene>
<keyword evidence="9" id="KW-1185">Reference proteome</keyword>
<dbReference type="PANTHER" id="PTHR42800">
    <property type="entry name" value="EXOINULINASE INUD (AFU_ORTHOLOGUE AFUA_5G00480)"/>
    <property type="match status" value="1"/>
</dbReference>